<feature type="transmembrane region" description="Helical" evidence="6">
    <location>
        <begin position="323"/>
        <end position="349"/>
    </location>
</feature>
<evidence type="ECO:0000259" key="7">
    <source>
        <dbReference type="Pfam" id="PF00361"/>
    </source>
</evidence>
<feature type="transmembrane region" description="Helical" evidence="6">
    <location>
        <begin position="151"/>
        <end position="172"/>
    </location>
</feature>
<dbReference type="Pfam" id="PF00361">
    <property type="entry name" value="Proton_antipo_M"/>
    <property type="match status" value="1"/>
</dbReference>
<feature type="transmembrane region" description="Helical" evidence="6">
    <location>
        <begin position="126"/>
        <end position="145"/>
    </location>
</feature>
<dbReference type="PRINTS" id="PR01434">
    <property type="entry name" value="NADHDHGNASE5"/>
</dbReference>
<evidence type="ECO:0000256" key="2">
    <source>
        <dbReference type="ARBA" id="ARBA00022692"/>
    </source>
</evidence>
<evidence type="ECO:0000256" key="6">
    <source>
        <dbReference type="SAM" id="Phobius"/>
    </source>
</evidence>
<dbReference type="InterPro" id="IPR001750">
    <property type="entry name" value="ND/Mrp_TM"/>
</dbReference>
<feature type="domain" description="NADH-Ubiquinone oxidoreductase (complex I) chain 5 N-terminal" evidence="8">
    <location>
        <begin position="82"/>
        <end position="131"/>
    </location>
</feature>
<proteinExistence type="predicted"/>
<evidence type="ECO:0000313" key="9">
    <source>
        <dbReference type="EMBL" id="SVB02486.1"/>
    </source>
</evidence>
<evidence type="ECO:0000259" key="8">
    <source>
        <dbReference type="Pfam" id="PF00662"/>
    </source>
</evidence>
<dbReference type="InterPro" id="IPR018393">
    <property type="entry name" value="NADHpl_OxRdtase_5_subgr"/>
</dbReference>
<sequence>MEIIWLIPLLPGIGAAVTGLLGIRFFSKAQTAFVACTSMALAALLSIYAFVQLLALPAEARVYFVVVAPWIPAIPLETSGGIGEFAVDWGFRLDPLSGMMILIVSGIGLLIHLYSTSYMHGESAAGYARFFCYLNLFCFFMLTLVLGSNFLVMFVGWEGVGLCSYLLIGFWYHKQSATDAGKKAFLVNRIGDWGFVLGIFLVFFTFGTIDFEEVMVSAAAMPIEAAGFGVISLICVLLFIGATGKSAQIPLYVWLPDAMEGPTPVSALIHAATMVTAGVYMVCRTATLFTHAPMVMTGVAIIGALTALMAASIGLLQTDIKRVLAYSTVSQLGYMFLATGVGAFGAAAFHLMTHAFFKALLFLGSGSVIHAMDEEQDMRAMGGLKLYMPVTFVTMLVGTLAIAGIPPFAGFFSKDEILFQTFLHNRALWVIAVLTAGMTSFYMFRLMAMTFYGKYRGPAWKSAAVGHEGADHHGADAGEDANDGHGTWHGPHESPAPMTGTLMALAIGAIVAGFVGIPAALGGSNAIEHFLEPSFVVSANHEVGEASGVALAGAGAEHEVSHAVELGLMILSIFVALGGLALAHRLYLKQPELAGAWKARWAGVHQLLFNKYYVDEMYQGTVVRGTMSGGRGLWRFDGRVVDGAVNGSSWLTLVSSWCSGLFDRYVVDGAVNLVGWSASESSFSLRRIQTGLIQNYALTMLIGVFV</sequence>
<feature type="transmembrane region" description="Helical" evidence="6">
    <location>
        <begin position="223"/>
        <end position="244"/>
    </location>
</feature>
<feature type="transmembrane region" description="Helical" evidence="6">
    <location>
        <begin position="33"/>
        <end position="55"/>
    </location>
</feature>
<dbReference type="InterPro" id="IPR003945">
    <property type="entry name" value="NU5C-like"/>
</dbReference>
<dbReference type="NCBIfam" id="NF005141">
    <property type="entry name" value="PRK06590.1"/>
    <property type="match status" value="1"/>
</dbReference>
<dbReference type="Gene3D" id="1.20.5.2700">
    <property type="match status" value="2"/>
</dbReference>
<dbReference type="GO" id="GO:0016020">
    <property type="term" value="C:membrane"/>
    <property type="evidence" value="ECO:0007669"/>
    <property type="project" value="UniProtKB-SubCell"/>
</dbReference>
<dbReference type="EMBL" id="UINC01025942">
    <property type="protein sequence ID" value="SVB02486.1"/>
    <property type="molecule type" value="Genomic_DNA"/>
</dbReference>
<reference evidence="9" key="1">
    <citation type="submission" date="2018-05" db="EMBL/GenBank/DDBJ databases">
        <authorList>
            <person name="Lanie J.A."/>
            <person name="Ng W.-L."/>
            <person name="Kazmierczak K.M."/>
            <person name="Andrzejewski T.M."/>
            <person name="Davidsen T.M."/>
            <person name="Wayne K.J."/>
            <person name="Tettelin H."/>
            <person name="Glass J.I."/>
            <person name="Rusch D."/>
            <person name="Podicherti R."/>
            <person name="Tsui H.-C.T."/>
            <person name="Winkler M.E."/>
        </authorList>
    </citation>
    <scope>NUCLEOTIDE SEQUENCE</scope>
</reference>
<dbReference type="GO" id="GO:0015990">
    <property type="term" value="P:electron transport coupled proton transport"/>
    <property type="evidence" value="ECO:0007669"/>
    <property type="project" value="TreeGrafter"/>
</dbReference>
<dbReference type="GO" id="GO:0042773">
    <property type="term" value="P:ATP synthesis coupled electron transport"/>
    <property type="evidence" value="ECO:0007669"/>
    <property type="project" value="InterPro"/>
</dbReference>
<evidence type="ECO:0000256" key="5">
    <source>
        <dbReference type="SAM" id="MobiDB-lite"/>
    </source>
</evidence>
<feature type="transmembrane region" description="Helical" evidence="6">
    <location>
        <begin position="294"/>
        <end position="316"/>
    </location>
</feature>
<dbReference type="PANTHER" id="PTHR42829">
    <property type="entry name" value="NADH-UBIQUINONE OXIDOREDUCTASE CHAIN 5"/>
    <property type="match status" value="1"/>
</dbReference>
<dbReference type="AlphaFoldDB" id="A0A382ALV4"/>
<evidence type="ECO:0000256" key="4">
    <source>
        <dbReference type="ARBA" id="ARBA00023136"/>
    </source>
</evidence>
<feature type="transmembrane region" description="Helical" evidence="6">
    <location>
        <begin position="384"/>
        <end position="406"/>
    </location>
</feature>
<name>A0A382ALV4_9ZZZZ</name>
<feature type="transmembrane region" description="Helical" evidence="6">
    <location>
        <begin position="502"/>
        <end position="521"/>
    </location>
</feature>
<evidence type="ECO:0008006" key="10">
    <source>
        <dbReference type="Google" id="ProtNLM"/>
    </source>
</evidence>
<feature type="transmembrane region" description="Helical" evidence="6">
    <location>
        <begin position="355"/>
        <end position="372"/>
    </location>
</feature>
<dbReference type="PRINTS" id="PR01435">
    <property type="entry name" value="NPOXDRDTASE5"/>
</dbReference>
<keyword evidence="3 6" id="KW-1133">Transmembrane helix</keyword>
<feature type="transmembrane region" description="Helical" evidence="6">
    <location>
        <begin position="566"/>
        <end position="588"/>
    </location>
</feature>
<dbReference type="Pfam" id="PF00662">
    <property type="entry name" value="Proton_antipo_N"/>
    <property type="match status" value="1"/>
</dbReference>
<accession>A0A382ALV4</accession>
<feature type="transmembrane region" description="Helical" evidence="6">
    <location>
        <begin position="193"/>
        <end position="211"/>
    </location>
</feature>
<feature type="transmembrane region" description="Helical" evidence="6">
    <location>
        <begin position="6"/>
        <end position="26"/>
    </location>
</feature>
<feature type="transmembrane region" description="Helical" evidence="6">
    <location>
        <begin position="265"/>
        <end position="282"/>
    </location>
</feature>
<keyword evidence="2 6" id="KW-0812">Transmembrane</keyword>
<gene>
    <name evidence="9" type="ORF">METZ01_LOCUS155340</name>
</gene>
<evidence type="ECO:0000256" key="1">
    <source>
        <dbReference type="ARBA" id="ARBA00004141"/>
    </source>
</evidence>
<dbReference type="GO" id="GO:0003954">
    <property type="term" value="F:NADH dehydrogenase activity"/>
    <property type="evidence" value="ECO:0007669"/>
    <property type="project" value="TreeGrafter"/>
</dbReference>
<dbReference type="PANTHER" id="PTHR42829:SF2">
    <property type="entry name" value="NADH-UBIQUINONE OXIDOREDUCTASE CHAIN 5"/>
    <property type="match status" value="1"/>
</dbReference>
<protein>
    <recommendedName>
        <fullName evidence="10">NADH:quinone oxidoreductase/Mrp antiporter membrane subunit domain-containing protein</fullName>
    </recommendedName>
</protein>
<dbReference type="InterPro" id="IPR001516">
    <property type="entry name" value="Proton_antipo_N"/>
</dbReference>
<feature type="transmembrane region" description="Helical" evidence="6">
    <location>
        <begin position="426"/>
        <end position="444"/>
    </location>
</feature>
<feature type="region of interest" description="Disordered" evidence="5">
    <location>
        <begin position="468"/>
        <end position="493"/>
    </location>
</feature>
<feature type="transmembrane region" description="Helical" evidence="6">
    <location>
        <begin position="96"/>
        <end position="114"/>
    </location>
</feature>
<dbReference type="GO" id="GO:0008137">
    <property type="term" value="F:NADH dehydrogenase (ubiquinone) activity"/>
    <property type="evidence" value="ECO:0007669"/>
    <property type="project" value="InterPro"/>
</dbReference>
<feature type="non-terminal residue" evidence="9">
    <location>
        <position position="706"/>
    </location>
</feature>
<keyword evidence="4 6" id="KW-0472">Membrane</keyword>
<evidence type="ECO:0000256" key="3">
    <source>
        <dbReference type="ARBA" id="ARBA00022989"/>
    </source>
</evidence>
<comment type="subcellular location">
    <subcellularLocation>
        <location evidence="1">Membrane</location>
        <topology evidence="1">Multi-pass membrane protein</topology>
    </subcellularLocation>
</comment>
<organism evidence="9">
    <name type="scientific">marine metagenome</name>
    <dbReference type="NCBI Taxonomy" id="408172"/>
    <lineage>
        <taxon>unclassified sequences</taxon>
        <taxon>metagenomes</taxon>
        <taxon>ecological metagenomes</taxon>
    </lineage>
</organism>
<feature type="domain" description="NADH:quinone oxidoreductase/Mrp antiporter transmembrane" evidence="7">
    <location>
        <begin position="149"/>
        <end position="439"/>
    </location>
</feature>
<dbReference type="NCBIfam" id="TIGR01974">
    <property type="entry name" value="NDH_I_L"/>
    <property type="match status" value="1"/>
</dbReference>